<dbReference type="EMBL" id="BARW01042515">
    <property type="protein sequence ID" value="GAJ22804.1"/>
    <property type="molecule type" value="Genomic_DNA"/>
</dbReference>
<name>X1UZC3_9ZZZZ</name>
<evidence type="ECO:0000313" key="1">
    <source>
        <dbReference type="EMBL" id="GAJ22804.1"/>
    </source>
</evidence>
<gene>
    <name evidence="1" type="ORF">S12H4_62960</name>
</gene>
<comment type="caution">
    <text evidence="1">The sequence shown here is derived from an EMBL/GenBank/DDBJ whole genome shotgun (WGS) entry which is preliminary data.</text>
</comment>
<accession>X1UZC3</accession>
<proteinExistence type="predicted"/>
<sequence length="39" mass="4717">MRIKPDTVKEYLNKLKDKRVLRRIGKTSGGYWFVNYKDV</sequence>
<evidence type="ECO:0008006" key="2">
    <source>
        <dbReference type="Google" id="ProtNLM"/>
    </source>
</evidence>
<protein>
    <recommendedName>
        <fullName evidence="2">HTH arsR-type domain-containing protein</fullName>
    </recommendedName>
</protein>
<dbReference type="AlphaFoldDB" id="X1UZC3"/>
<reference evidence="1" key="1">
    <citation type="journal article" date="2014" name="Front. Microbiol.">
        <title>High frequency of phylogenetically diverse reductive dehalogenase-homologous genes in deep subseafloor sedimentary metagenomes.</title>
        <authorList>
            <person name="Kawai M."/>
            <person name="Futagami T."/>
            <person name="Toyoda A."/>
            <person name="Takaki Y."/>
            <person name="Nishi S."/>
            <person name="Hori S."/>
            <person name="Arai W."/>
            <person name="Tsubouchi T."/>
            <person name="Morono Y."/>
            <person name="Uchiyama I."/>
            <person name="Ito T."/>
            <person name="Fujiyama A."/>
            <person name="Inagaki F."/>
            <person name="Takami H."/>
        </authorList>
    </citation>
    <scope>NUCLEOTIDE SEQUENCE</scope>
    <source>
        <strain evidence="1">Expedition CK06-06</strain>
    </source>
</reference>
<organism evidence="1">
    <name type="scientific">marine sediment metagenome</name>
    <dbReference type="NCBI Taxonomy" id="412755"/>
    <lineage>
        <taxon>unclassified sequences</taxon>
        <taxon>metagenomes</taxon>
        <taxon>ecological metagenomes</taxon>
    </lineage>
</organism>